<dbReference type="Proteomes" id="UP000790787">
    <property type="component" value="Chromosome 15"/>
</dbReference>
<accession>A0AC58SS56</accession>
<keyword evidence="1" id="KW-1185">Reference proteome</keyword>
<protein>
    <submittedName>
        <fullName evidence="2">Uncharacterized protein LOC142169796</fullName>
    </submittedName>
</protein>
<name>A0AC58SS56_TOBAC</name>
<proteinExistence type="predicted"/>
<dbReference type="RefSeq" id="XP_075087812.1">
    <property type="nucleotide sequence ID" value="XM_075231711.1"/>
</dbReference>
<evidence type="ECO:0000313" key="2">
    <source>
        <dbReference type="RefSeq" id="XP_075087812.1"/>
    </source>
</evidence>
<gene>
    <name evidence="2" type="primary">LOC142169796</name>
</gene>
<reference evidence="1" key="1">
    <citation type="journal article" date="2014" name="Nat. Commun.">
        <title>The tobacco genome sequence and its comparison with those of tomato and potato.</title>
        <authorList>
            <person name="Sierro N."/>
            <person name="Battey J.N."/>
            <person name="Ouadi S."/>
            <person name="Bakaher N."/>
            <person name="Bovet L."/>
            <person name="Willig A."/>
            <person name="Goepfert S."/>
            <person name="Peitsch M.C."/>
            <person name="Ivanov N.V."/>
        </authorList>
    </citation>
    <scope>NUCLEOTIDE SEQUENCE [LARGE SCALE GENOMIC DNA]</scope>
</reference>
<evidence type="ECO:0000313" key="1">
    <source>
        <dbReference type="Proteomes" id="UP000790787"/>
    </source>
</evidence>
<organism evidence="1 2">
    <name type="scientific">Nicotiana tabacum</name>
    <name type="common">Common tobacco</name>
    <dbReference type="NCBI Taxonomy" id="4097"/>
    <lineage>
        <taxon>Eukaryota</taxon>
        <taxon>Viridiplantae</taxon>
        <taxon>Streptophyta</taxon>
        <taxon>Embryophyta</taxon>
        <taxon>Tracheophyta</taxon>
        <taxon>Spermatophyta</taxon>
        <taxon>Magnoliopsida</taxon>
        <taxon>eudicotyledons</taxon>
        <taxon>Gunneridae</taxon>
        <taxon>Pentapetalae</taxon>
        <taxon>asterids</taxon>
        <taxon>lamiids</taxon>
        <taxon>Solanales</taxon>
        <taxon>Solanaceae</taxon>
        <taxon>Nicotianoideae</taxon>
        <taxon>Nicotianeae</taxon>
        <taxon>Nicotiana</taxon>
    </lineage>
</organism>
<sequence>MAKSSTGETTFSLAYGAEALIPVEVGEPTLRYSQTNEESNNEAMLINLELLEGCRDLAYVRKVAQKRERYYNRRANFRFFKEGDLVLRKVTQNTRELNAGKLGPTWEGPYRILAVTRKGSYELENQNGDKLPSNWNVAHLKRYYL</sequence>
<reference evidence="2" key="2">
    <citation type="submission" date="2025-08" db="UniProtKB">
        <authorList>
            <consortium name="RefSeq"/>
        </authorList>
    </citation>
    <scope>IDENTIFICATION</scope>
    <source>
        <tissue evidence="2">Leaf</tissue>
    </source>
</reference>